<reference evidence="4" key="1">
    <citation type="journal article" date="2019" name="Int. J. Syst. Evol. Microbiol.">
        <title>The Global Catalogue of Microorganisms (GCM) 10K type strain sequencing project: providing services to taxonomists for standard genome sequencing and annotation.</title>
        <authorList>
            <consortium name="The Broad Institute Genomics Platform"/>
            <consortium name="The Broad Institute Genome Sequencing Center for Infectious Disease"/>
            <person name="Wu L."/>
            <person name="Ma J."/>
        </authorList>
    </citation>
    <scope>NUCLEOTIDE SEQUENCE [LARGE SCALE GENOMIC DNA]</scope>
    <source>
        <strain evidence="4">CCUG 63419</strain>
    </source>
</reference>
<keyword evidence="4" id="KW-1185">Reference proteome</keyword>
<evidence type="ECO:0000256" key="1">
    <source>
        <dbReference type="SAM" id="MobiDB-lite"/>
    </source>
</evidence>
<dbReference type="InterPro" id="IPR000073">
    <property type="entry name" value="AB_hydrolase_1"/>
</dbReference>
<dbReference type="PANTHER" id="PTHR36837">
    <property type="entry name" value="POLY(3-HYDROXYALKANOATE) POLYMERASE SUBUNIT PHAC"/>
    <property type="match status" value="1"/>
</dbReference>
<comment type="caution">
    <text evidence="3">The sequence shown here is derived from an EMBL/GenBank/DDBJ whole genome shotgun (WGS) entry which is preliminary data.</text>
</comment>
<evidence type="ECO:0000313" key="4">
    <source>
        <dbReference type="Proteomes" id="UP001597044"/>
    </source>
</evidence>
<dbReference type="InterPro" id="IPR029058">
    <property type="entry name" value="AB_hydrolase_fold"/>
</dbReference>
<name>A0ABW3HCK3_9GAMM</name>
<dbReference type="SUPFAM" id="SSF53474">
    <property type="entry name" value="alpha/beta-Hydrolases"/>
    <property type="match status" value="1"/>
</dbReference>
<dbReference type="PANTHER" id="PTHR36837:SF2">
    <property type="entry name" value="POLY(3-HYDROXYALKANOATE) POLYMERASE SUBUNIT PHAC"/>
    <property type="match status" value="1"/>
</dbReference>
<dbReference type="Gene3D" id="3.40.50.1820">
    <property type="entry name" value="alpha/beta hydrolase"/>
    <property type="match status" value="1"/>
</dbReference>
<proteinExistence type="predicted"/>
<accession>A0ABW3HCK3</accession>
<dbReference type="Proteomes" id="UP001597044">
    <property type="component" value="Unassembled WGS sequence"/>
</dbReference>
<dbReference type="RefSeq" id="WP_340676238.1">
    <property type="nucleotide sequence ID" value="NZ_JBHTIT010000001.1"/>
</dbReference>
<evidence type="ECO:0000313" key="3">
    <source>
        <dbReference type="EMBL" id="MFD0948976.1"/>
    </source>
</evidence>
<evidence type="ECO:0000259" key="2">
    <source>
        <dbReference type="Pfam" id="PF00561"/>
    </source>
</evidence>
<sequence>MASRLRSISKQISAFRARAEVATGNALDWAFLRGSLVQSGLTPYETLLSGDPMSLRYYPPPYEDRIPLSNGETMPVQRKRHAVPLVLVPPLGVTTESFDLMPHRSLARFFAARGYHVYMIDWGIPERRHATLRLKDYSIDMFSEAIAEVRKHSGVEEVSLMGWCMGGLLSLMYAGGSGDTKIRNLITIASPIDFRSSGIPAMLGRIIQKPAELVRRYTPLRVQDLNPISMQMPGWVTTLGFKLTDPIGSVTTYWNLAKRLADREFVESHSTTADYLDHMLVYPVGVLQDMFVHALIDNQFADGIMSLGDIDADLSTIKADYLAYAGSTDHIVPIDVASKSAELVGSESSEFRVAPGGHMGVILGSKAAHEVWEPCAQWLDSRSDIAGVENKQEKPSAAARTVRRMQSRHRAEDPTL</sequence>
<dbReference type="InterPro" id="IPR051321">
    <property type="entry name" value="PHA/PHB_synthase"/>
</dbReference>
<keyword evidence="3" id="KW-0378">Hydrolase</keyword>
<dbReference type="EMBL" id="JBHTIT010000001">
    <property type="protein sequence ID" value="MFD0948976.1"/>
    <property type="molecule type" value="Genomic_DNA"/>
</dbReference>
<dbReference type="Pfam" id="PF00561">
    <property type="entry name" value="Abhydrolase_1"/>
    <property type="match status" value="1"/>
</dbReference>
<gene>
    <name evidence="3" type="ORF">ACFQ0F_00960</name>
</gene>
<organism evidence="3 4">
    <name type="scientific">Paraperlucidibaca wandonensis</name>
    <dbReference type="NCBI Taxonomy" id="1268273"/>
    <lineage>
        <taxon>Bacteria</taxon>
        <taxon>Pseudomonadati</taxon>
        <taxon>Pseudomonadota</taxon>
        <taxon>Gammaproteobacteria</taxon>
        <taxon>Moraxellales</taxon>
        <taxon>Moraxellaceae</taxon>
        <taxon>Paraperlucidibaca</taxon>
    </lineage>
</organism>
<protein>
    <submittedName>
        <fullName evidence="3">Alpha/beta fold hydrolase</fullName>
    </submittedName>
</protein>
<feature type="region of interest" description="Disordered" evidence="1">
    <location>
        <begin position="386"/>
        <end position="416"/>
    </location>
</feature>
<dbReference type="GO" id="GO:0016787">
    <property type="term" value="F:hydrolase activity"/>
    <property type="evidence" value="ECO:0007669"/>
    <property type="project" value="UniProtKB-KW"/>
</dbReference>
<feature type="domain" description="AB hydrolase-1" evidence="2">
    <location>
        <begin position="102"/>
        <end position="363"/>
    </location>
</feature>